<dbReference type="Pfam" id="PF03091">
    <property type="entry name" value="CutA1"/>
    <property type="match status" value="1"/>
</dbReference>
<dbReference type="InterPro" id="IPR004323">
    <property type="entry name" value="Ion_tolerance_CutA"/>
</dbReference>
<comment type="similarity">
    <text evidence="1">Belongs to the CutA family.</text>
</comment>
<dbReference type="SUPFAM" id="SSF54913">
    <property type="entry name" value="GlnB-like"/>
    <property type="match status" value="1"/>
</dbReference>
<evidence type="ECO:0000313" key="3">
    <source>
        <dbReference type="Proteomes" id="UP000291106"/>
    </source>
</evidence>
<dbReference type="RefSeq" id="WP_130599125.1">
    <property type="nucleotide sequence ID" value="NZ_CP036200.1"/>
</dbReference>
<dbReference type="OrthoDB" id="37622at2"/>
<dbReference type="PANTHER" id="PTHR23419">
    <property type="entry name" value="DIVALENT CATION TOLERANCE CUTA-RELATED"/>
    <property type="match status" value="1"/>
</dbReference>
<organism evidence="2 3">
    <name type="scientific">Shewanella maritima</name>
    <dbReference type="NCBI Taxonomy" id="2520507"/>
    <lineage>
        <taxon>Bacteria</taxon>
        <taxon>Pseudomonadati</taxon>
        <taxon>Pseudomonadota</taxon>
        <taxon>Gammaproteobacteria</taxon>
        <taxon>Alteromonadales</taxon>
        <taxon>Shewanellaceae</taxon>
        <taxon>Shewanella</taxon>
    </lineage>
</organism>
<dbReference type="InterPro" id="IPR011322">
    <property type="entry name" value="N-reg_PII-like_a/b"/>
</dbReference>
<gene>
    <name evidence="2" type="ORF">EXU30_08465</name>
</gene>
<proteinExistence type="inferred from homology"/>
<dbReference type="GO" id="GO:0005507">
    <property type="term" value="F:copper ion binding"/>
    <property type="evidence" value="ECO:0007669"/>
    <property type="project" value="TreeGrafter"/>
</dbReference>
<evidence type="ECO:0000256" key="1">
    <source>
        <dbReference type="ARBA" id="ARBA00010169"/>
    </source>
</evidence>
<dbReference type="Proteomes" id="UP000291106">
    <property type="component" value="Chromosome"/>
</dbReference>
<sequence length="107" mass="11923">MTTDHLIIFNTCPDKSTAQAIAQALVKAKLAACVQIGQAIESVYEWDGQICQSQEVPLQIKCLARHFDAIEQLLIQRHPYDVPEIIATPITRGLPSYLTWIEETTAS</sequence>
<dbReference type="GO" id="GO:0010038">
    <property type="term" value="P:response to metal ion"/>
    <property type="evidence" value="ECO:0007669"/>
    <property type="project" value="InterPro"/>
</dbReference>
<dbReference type="Gene3D" id="3.30.70.120">
    <property type="match status" value="1"/>
</dbReference>
<evidence type="ECO:0000313" key="2">
    <source>
        <dbReference type="EMBL" id="QBF82718.1"/>
    </source>
</evidence>
<dbReference type="KEGG" id="smai:EXU30_08465"/>
<accession>A0A411PGU0</accession>
<dbReference type="AlphaFoldDB" id="A0A411PGU0"/>
<reference evidence="2 3" key="1">
    <citation type="submission" date="2019-02" db="EMBL/GenBank/DDBJ databases">
        <title>Shewanella sp. D4-2 isolated from Dokdo Island.</title>
        <authorList>
            <person name="Baek K."/>
        </authorList>
    </citation>
    <scope>NUCLEOTIDE SEQUENCE [LARGE SCALE GENOMIC DNA]</scope>
    <source>
        <strain evidence="2 3">D4-2</strain>
    </source>
</reference>
<name>A0A411PGU0_9GAMM</name>
<keyword evidence="3" id="KW-1185">Reference proteome</keyword>
<dbReference type="InterPro" id="IPR015867">
    <property type="entry name" value="N-reg_PII/ATP_PRibTrfase_C"/>
</dbReference>
<dbReference type="PANTHER" id="PTHR23419:SF8">
    <property type="entry name" value="FI09726P"/>
    <property type="match status" value="1"/>
</dbReference>
<dbReference type="EMBL" id="CP036200">
    <property type="protein sequence ID" value="QBF82718.1"/>
    <property type="molecule type" value="Genomic_DNA"/>
</dbReference>
<protein>
    <submittedName>
        <fullName evidence="2">Divalent-cation tolerance protein CutA</fullName>
    </submittedName>
</protein>